<evidence type="ECO:0000256" key="6">
    <source>
        <dbReference type="HAMAP-Rule" id="MF_00117"/>
    </source>
</evidence>
<dbReference type="InterPro" id="IPR023212">
    <property type="entry name" value="Hsp33_helix_hairpin_bin_dom_sf"/>
</dbReference>
<dbReference type="EMBL" id="BAABFC010000021">
    <property type="protein sequence ID" value="GAA4502558.1"/>
    <property type="molecule type" value="Genomic_DNA"/>
</dbReference>
<evidence type="ECO:0000256" key="5">
    <source>
        <dbReference type="ARBA" id="ARBA00023284"/>
    </source>
</evidence>
<comment type="PTM">
    <text evidence="6">Under oxidizing conditions two disulfide bonds are formed involving the reactive cysteines. Under reducing conditions zinc is bound to the reactive cysteines and the protein is inactive.</text>
</comment>
<keyword evidence="5 6" id="KW-0676">Redox-active center</keyword>
<dbReference type="Pfam" id="PF01430">
    <property type="entry name" value="HSP33"/>
    <property type="match status" value="1"/>
</dbReference>
<dbReference type="InterPro" id="IPR016154">
    <property type="entry name" value="Heat_shock_Hsp33_C"/>
</dbReference>
<evidence type="ECO:0000256" key="3">
    <source>
        <dbReference type="ARBA" id="ARBA00023157"/>
    </source>
</evidence>
<evidence type="ECO:0000256" key="4">
    <source>
        <dbReference type="ARBA" id="ARBA00023186"/>
    </source>
</evidence>
<evidence type="ECO:0000313" key="8">
    <source>
        <dbReference type="Proteomes" id="UP001501321"/>
    </source>
</evidence>
<dbReference type="PANTHER" id="PTHR30111:SF1">
    <property type="entry name" value="33 KDA CHAPERONIN"/>
    <property type="match status" value="1"/>
</dbReference>
<dbReference type="SUPFAM" id="SSF64397">
    <property type="entry name" value="Hsp33 domain"/>
    <property type="match status" value="1"/>
</dbReference>
<dbReference type="NCBIfam" id="NF001033">
    <property type="entry name" value="PRK00114.1"/>
    <property type="match status" value="1"/>
</dbReference>
<gene>
    <name evidence="6 7" type="primary">hslO</name>
    <name evidence="7" type="ORF">GCM10023095_27340</name>
</gene>
<keyword evidence="1 6" id="KW-0963">Cytoplasm</keyword>
<dbReference type="HAMAP" id="MF_00117">
    <property type="entry name" value="HslO"/>
    <property type="match status" value="1"/>
</dbReference>
<feature type="disulfide bond" description="Redox-active" evidence="6">
    <location>
        <begin position="264"/>
        <end position="267"/>
    </location>
</feature>
<keyword evidence="3 6" id="KW-1015">Disulfide bond</keyword>
<dbReference type="Gene3D" id="3.55.30.10">
    <property type="entry name" value="Hsp33 domain"/>
    <property type="match status" value="1"/>
</dbReference>
<dbReference type="PIRSF" id="PIRSF005261">
    <property type="entry name" value="Heat_shock_Hsp33"/>
    <property type="match status" value="1"/>
</dbReference>
<dbReference type="Gene3D" id="1.10.287.480">
    <property type="entry name" value="helix hairpin bin"/>
    <property type="match status" value="1"/>
</dbReference>
<dbReference type="CDD" id="cd00498">
    <property type="entry name" value="Hsp33"/>
    <property type="match status" value="1"/>
</dbReference>
<evidence type="ECO:0000313" key="7">
    <source>
        <dbReference type="EMBL" id="GAA4502558.1"/>
    </source>
</evidence>
<keyword evidence="8" id="KW-1185">Reference proteome</keyword>
<dbReference type="Proteomes" id="UP001501321">
    <property type="component" value="Unassembled WGS sequence"/>
</dbReference>
<dbReference type="SUPFAM" id="SSF118352">
    <property type="entry name" value="HSP33 redox switch-like"/>
    <property type="match status" value="1"/>
</dbReference>
<name>A0ABP8QFL7_9GAMM</name>
<sequence>MHTQDQLHRFLFEHHQVRGELVQLNDTFGKMIAAQAYPLPVQTLLGELLVASSLLTATLKFEGSITIQVQGNGPVRFAVINGDHLQQLRGVARWEGELPADGDLRTLVGEGQIVITITPDEGERYQGIVALTGDSLASSLEAYFAQSEQLPTRIWIHTGMHLGQPKAAGMLLQTLPASHEEHAEDFDHLQQLTDTIKAEELFSLPAEEILYRLYHQEDVRLFEPQPVSFRCTCSRERCANSLLQLGEQETRELLAEQGNIDMHCDYCGSHYRFDAIDVEALFAGGHSSPSLQ</sequence>
<dbReference type="RefSeq" id="WP_345014084.1">
    <property type="nucleotide sequence ID" value="NZ_BAABFC010000021.1"/>
</dbReference>
<keyword evidence="2 6" id="KW-0862">Zinc</keyword>
<evidence type="ECO:0000256" key="2">
    <source>
        <dbReference type="ARBA" id="ARBA00022833"/>
    </source>
</evidence>
<accession>A0ABP8QFL7</accession>
<feature type="disulfide bond" description="Redox-active" evidence="6">
    <location>
        <begin position="231"/>
        <end position="233"/>
    </location>
</feature>
<reference evidence="8" key="1">
    <citation type="journal article" date="2019" name="Int. J. Syst. Evol. Microbiol.">
        <title>The Global Catalogue of Microorganisms (GCM) 10K type strain sequencing project: providing services to taxonomists for standard genome sequencing and annotation.</title>
        <authorList>
            <consortium name="The Broad Institute Genomics Platform"/>
            <consortium name="The Broad Institute Genome Sequencing Center for Infectious Disease"/>
            <person name="Wu L."/>
            <person name="Ma J."/>
        </authorList>
    </citation>
    <scope>NUCLEOTIDE SEQUENCE [LARGE SCALE GENOMIC DNA]</scope>
    <source>
        <strain evidence="8">JCM 32226</strain>
    </source>
</reference>
<organism evidence="7 8">
    <name type="scientific">Pseudaeromonas paramecii</name>
    <dbReference type="NCBI Taxonomy" id="2138166"/>
    <lineage>
        <taxon>Bacteria</taxon>
        <taxon>Pseudomonadati</taxon>
        <taxon>Pseudomonadota</taxon>
        <taxon>Gammaproteobacteria</taxon>
        <taxon>Aeromonadales</taxon>
        <taxon>Aeromonadaceae</taxon>
        <taxon>Pseudaeromonas</taxon>
    </lineage>
</organism>
<proteinExistence type="inferred from homology"/>
<dbReference type="InterPro" id="IPR016153">
    <property type="entry name" value="Heat_shock_Hsp33_N"/>
</dbReference>
<comment type="subcellular location">
    <subcellularLocation>
        <location evidence="6">Cytoplasm</location>
    </subcellularLocation>
</comment>
<dbReference type="InterPro" id="IPR000397">
    <property type="entry name" value="Heat_shock_Hsp33"/>
</dbReference>
<dbReference type="PANTHER" id="PTHR30111">
    <property type="entry name" value="33 KDA CHAPERONIN"/>
    <property type="match status" value="1"/>
</dbReference>
<keyword evidence="4 6" id="KW-0143">Chaperone</keyword>
<protein>
    <recommendedName>
        <fullName evidence="6">33 kDa chaperonin</fullName>
    </recommendedName>
    <alternativeName>
        <fullName evidence="6">Heat shock protein 33 homolog</fullName>
        <shortName evidence="6">HSP33</shortName>
    </alternativeName>
</protein>
<comment type="function">
    <text evidence="6">Redox regulated molecular chaperone. Protects both thermally unfolding and oxidatively damaged proteins from irreversible aggregation. Plays an important role in the bacterial defense system toward oxidative stress.</text>
</comment>
<dbReference type="Gene3D" id="3.90.1280.10">
    <property type="entry name" value="HSP33 redox switch-like"/>
    <property type="match status" value="1"/>
</dbReference>
<comment type="similarity">
    <text evidence="6">Belongs to the HSP33 family.</text>
</comment>
<comment type="caution">
    <text evidence="7">The sequence shown here is derived from an EMBL/GenBank/DDBJ whole genome shotgun (WGS) entry which is preliminary data.</text>
</comment>
<evidence type="ECO:0000256" key="1">
    <source>
        <dbReference type="ARBA" id="ARBA00022490"/>
    </source>
</evidence>